<dbReference type="Gramene" id="ORUFI01G05160.1">
    <property type="protein sequence ID" value="ORUFI01G05160.1"/>
    <property type="gene ID" value="ORUFI01G05160"/>
</dbReference>
<evidence type="ECO:0000313" key="3">
    <source>
        <dbReference type="Proteomes" id="UP000008022"/>
    </source>
</evidence>
<reference evidence="2" key="2">
    <citation type="submission" date="2015-06" db="UniProtKB">
        <authorList>
            <consortium name="EnsemblPlants"/>
        </authorList>
    </citation>
    <scope>IDENTIFICATION</scope>
</reference>
<keyword evidence="3" id="KW-1185">Reference proteome</keyword>
<feature type="compositionally biased region" description="Low complexity" evidence="1">
    <location>
        <begin position="194"/>
        <end position="204"/>
    </location>
</feature>
<dbReference type="AlphaFoldDB" id="A0A0E0MS28"/>
<evidence type="ECO:0000256" key="1">
    <source>
        <dbReference type="SAM" id="MobiDB-lite"/>
    </source>
</evidence>
<sequence>MTWRGWEALPRMVAVAVTRLKGQRLVARGCMCGCRWGRMVVTRHRPPRHPLLQGAATYAAAQGTHHRQPPRMWFSRCVRGQEGTGAAAASTEALQRVGSGASAVMDAVMSWASRRLWPGAARLRVARHVYRRQLPPLVKSDPKAAVELCFFASRSKAEVIDMLRKHTYLKELCAFTSISHHLFDKTMIPKQPNPEEAASPPAAAVGTGVAHGTRPAQERRQWRCHRREGGEVGLPLRSSAAEPFWPKLRVIAADLDFGIRRHRRSLSKIEVSLIFSMPNSPLPLSSPSRPAIGAHQQGTRVLRCRLPVWPPLCQHGAPPLGVPAQAENTSGSKSTP</sequence>
<protein>
    <submittedName>
        <fullName evidence="2">Uncharacterized protein</fullName>
    </submittedName>
</protein>
<name>A0A0E0MS28_ORYRU</name>
<proteinExistence type="predicted"/>
<feature type="region of interest" description="Disordered" evidence="1">
    <location>
        <begin position="192"/>
        <end position="220"/>
    </location>
</feature>
<feature type="region of interest" description="Disordered" evidence="1">
    <location>
        <begin position="317"/>
        <end position="336"/>
    </location>
</feature>
<dbReference type="HOGENOM" id="CLU_827378_0_0_1"/>
<organism evidence="2 3">
    <name type="scientific">Oryza rufipogon</name>
    <name type="common">Brownbeard rice</name>
    <name type="synonym">Asian wild rice</name>
    <dbReference type="NCBI Taxonomy" id="4529"/>
    <lineage>
        <taxon>Eukaryota</taxon>
        <taxon>Viridiplantae</taxon>
        <taxon>Streptophyta</taxon>
        <taxon>Embryophyta</taxon>
        <taxon>Tracheophyta</taxon>
        <taxon>Spermatophyta</taxon>
        <taxon>Magnoliopsida</taxon>
        <taxon>Liliopsida</taxon>
        <taxon>Poales</taxon>
        <taxon>Poaceae</taxon>
        <taxon>BOP clade</taxon>
        <taxon>Oryzoideae</taxon>
        <taxon>Oryzeae</taxon>
        <taxon>Oryzinae</taxon>
        <taxon>Oryza</taxon>
    </lineage>
</organism>
<dbReference type="Proteomes" id="UP000008022">
    <property type="component" value="Unassembled WGS sequence"/>
</dbReference>
<reference evidence="3" key="1">
    <citation type="submission" date="2013-06" db="EMBL/GenBank/DDBJ databases">
        <authorList>
            <person name="Zhao Q."/>
        </authorList>
    </citation>
    <scope>NUCLEOTIDE SEQUENCE</scope>
    <source>
        <strain evidence="3">cv. W1943</strain>
    </source>
</reference>
<feature type="compositionally biased region" description="Polar residues" evidence="1">
    <location>
        <begin position="326"/>
        <end position="336"/>
    </location>
</feature>
<evidence type="ECO:0000313" key="2">
    <source>
        <dbReference type="EnsemblPlants" id="ORUFI01G05160.1"/>
    </source>
</evidence>
<dbReference type="EnsemblPlants" id="ORUFI01G05160.1">
    <property type="protein sequence ID" value="ORUFI01G05160.1"/>
    <property type="gene ID" value="ORUFI01G05160"/>
</dbReference>
<accession>A0A0E0MS28</accession>